<feature type="region of interest" description="Disordered" evidence="1">
    <location>
        <begin position="72"/>
        <end position="120"/>
    </location>
</feature>
<organism evidence="2 3">
    <name type="scientific">Melipona bicolor</name>
    <dbReference type="NCBI Taxonomy" id="60889"/>
    <lineage>
        <taxon>Eukaryota</taxon>
        <taxon>Metazoa</taxon>
        <taxon>Ecdysozoa</taxon>
        <taxon>Arthropoda</taxon>
        <taxon>Hexapoda</taxon>
        <taxon>Insecta</taxon>
        <taxon>Pterygota</taxon>
        <taxon>Neoptera</taxon>
        <taxon>Endopterygota</taxon>
        <taxon>Hymenoptera</taxon>
        <taxon>Apocrita</taxon>
        <taxon>Aculeata</taxon>
        <taxon>Apoidea</taxon>
        <taxon>Anthophila</taxon>
        <taxon>Apidae</taxon>
        <taxon>Melipona</taxon>
    </lineage>
</organism>
<keyword evidence="3" id="KW-1185">Reference proteome</keyword>
<evidence type="ECO:0000256" key="1">
    <source>
        <dbReference type="SAM" id="MobiDB-lite"/>
    </source>
</evidence>
<reference evidence="2" key="1">
    <citation type="submission" date="2021-10" db="EMBL/GenBank/DDBJ databases">
        <title>Melipona bicolor Genome sequencing and assembly.</title>
        <authorList>
            <person name="Araujo N.S."/>
            <person name="Arias M.C."/>
        </authorList>
    </citation>
    <scope>NUCLEOTIDE SEQUENCE</scope>
    <source>
        <strain evidence="2">USP_2M_L1-L4_2017</strain>
        <tissue evidence="2">Whole body</tissue>
    </source>
</reference>
<evidence type="ECO:0000313" key="3">
    <source>
        <dbReference type="Proteomes" id="UP001177670"/>
    </source>
</evidence>
<dbReference type="EMBL" id="JAHYIQ010000027">
    <property type="protein sequence ID" value="KAK1121295.1"/>
    <property type="molecule type" value="Genomic_DNA"/>
</dbReference>
<dbReference type="Proteomes" id="UP001177670">
    <property type="component" value="Unassembled WGS sequence"/>
</dbReference>
<name>A0AA40KI88_9HYME</name>
<comment type="caution">
    <text evidence="2">The sequence shown here is derived from an EMBL/GenBank/DDBJ whole genome shotgun (WGS) entry which is preliminary data.</text>
</comment>
<accession>A0AA40KI88</accession>
<feature type="compositionally biased region" description="Basic residues" evidence="1">
    <location>
        <begin position="79"/>
        <end position="92"/>
    </location>
</feature>
<proteinExistence type="predicted"/>
<gene>
    <name evidence="2" type="ORF">K0M31_010597</name>
</gene>
<dbReference type="AlphaFoldDB" id="A0AA40KI88"/>
<evidence type="ECO:0000313" key="2">
    <source>
        <dbReference type="EMBL" id="KAK1121295.1"/>
    </source>
</evidence>
<sequence length="120" mass="14063">MVSSLMVQLLPERSKSRKMPGVTKRKAEKHGIGKSMVGFVPFPWQTNFTWPRNPKKKGRIVAWCESKRRNLWRRGASEKRKKKKEKRKKKRTTSPSRRPCNLFSRSSSPVLAPPTFRELQ</sequence>
<protein>
    <submittedName>
        <fullName evidence="2">Uncharacterized protein</fullName>
    </submittedName>
</protein>
<feature type="compositionally biased region" description="Basic residues" evidence="1">
    <location>
        <begin position="15"/>
        <end position="28"/>
    </location>
</feature>
<feature type="region of interest" description="Disordered" evidence="1">
    <location>
        <begin position="1"/>
        <end position="30"/>
    </location>
</feature>